<evidence type="ECO:0000256" key="4">
    <source>
        <dbReference type="ARBA" id="ARBA00022840"/>
    </source>
</evidence>
<protein>
    <recommendedName>
        <fullName evidence="1">Cysteine--tRNA ligase</fullName>
    </recommendedName>
</protein>
<reference evidence="8 9" key="1">
    <citation type="submission" date="2018-06" db="EMBL/GenBank/DDBJ databases">
        <authorList>
            <consortium name="Pathogen Informatics"/>
            <person name="Doyle S."/>
        </authorList>
    </citation>
    <scope>NUCLEOTIDE SEQUENCE [LARGE SCALE GENOMIC DNA]</scope>
    <source>
        <strain evidence="8 9">NCTC13335</strain>
    </source>
</reference>
<evidence type="ECO:0000313" key="9">
    <source>
        <dbReference type="Proteomes" id="UP000255264"/>
    </source>
</evidence>
<evidence type="ECO:0000313" key="8">
    <source>
        <dbReference type="EMBL" id="STO93585.1"/>
    </source>
</evidence>
<keyword evidence="5 8" id="KW-0030">Aminoacyl-tRNA synthetase</keyword>
<evidence type="ECO:0000256" key="1">
    <source>
        <dbReference type="ARBA" id="ARBA00014738"/>
    </source>
</evidence>
<dbReference type="GO" id="GO:0004817">
    <property type="term" value="F:cysteine-tRNA ligase activity"/>
    <property type="evidence" value="ECO:0007669"/>
    <property type="project" value="InterPro"/>
</dbReference>
<dbReference type="InterPro" id="IPR015273">
    <property type="entry name" value="Cys-tRNA-synt_Ia_DALR"/>
</dbReference>
<proteinExistence type="predicted"/>
<evidence type="ECO:0000259" key="6">
    <source>
        <dbReference type="Pfam" id="PF09190"/>
    </source>
</evidence>
<sequence length="98" mass="10654">MAHEINKLKTEGAEKANGLAARLRELAGILGLLQQDPEKFLQAGSDDDEVAKIEALIKQRNEARAAKDWAAADSARNELTAMGIVLEDGPNGTTWRKQ</sequence>
<evidence type="ECO:0000259" key="7">
    <source>
        <dbReference type="Pfam" id="PF23493"/>
    </source>
</evidence>
<keyword evidence="2 8" id="KW-0436">Ligase</keyword>
<keyword evidence="3" id="KW-0547">Nucleotide-binding</keyword>
<feature type="domain" description="Cysteinyl-tRNA ligase anticodon binding" evidence="7">
    <location>
        <begin position="48"/>
        <end position="96"/>
    </location>
</feature>
<dbReference type="GO" id="GO:0006423">
    <property type="term" value="P:cysteinyl-tRNA aminoacylation"/>
    <property type="evidence" value="ECO:0007669"/>
    <property type="project" value="InterPro"/>
</dbReference>
<keyword evidence="9" id="KW-1185">Reference proteome</keyword>
<dbReference type="GO" id="GO:0005737">
    <property type="term" value="C:cytoplasm"/>
    <property type="evidence" value="ECO:0007669"/>
    <property type="project" value="InterPro"/>
</dbReference>
<organism evidence="8 9">
    <name type="scientific">Haemophilus pittmaniae</name>
    <dbReference type="NCBI Taxonomy" id="249188"/>
    <lineage>
        <taxon>Bacteria</taxon>
        <taxon>Pseudomonadati</taxon>
        <taxon>Pseudomonadota</taxon>
        <taxon>Gammaproteobacteria</taxon>
        <taxon>Pasteurellales</taxon>
        <taxon>Pasteurellaceae</taxon>
        <taxon>Haemophilus</taxon>
    </lineage>
</organism>
<dbReference type="GO" id="GO:0005524">
    <property type="term" value="F:ATP binding"/>
    <property type="evidence" value="ECO:0007669"/>
    <property type="project" value="UniProtKB-KW"/>
</dbReference>
<dbReference type="Pfam" id="PF23493">
    <property type="entry name" value="CysS_C"/>
    <property type="match status" value="1"/>
</dbReference>
<evidence type="ECO:0000256" key="5">
    <source>
        <dbReference type="ARBA" id="ARBA00023146"/>
    </source>
</evidence>
<dbReference type="InterPro" id="IPR009080">
    <property type="entry name" value="tRNAsynth_Ia_anticodon-bd"/>
</dbReference>
<feature type="domain" description="Cysteinyl-tRNA synthetase class Ia DALR" evidence="6">
    <location>
        <begin position="1"/>
        <end position="34"/>
    </location>
</feature>
<dbReference type="EMBL" id="UGHS01000004">
    <property type="protein sequence ID" value="STO93585.1"/>
    <property type="molecule type" value="Genomic_DNA"/>
</dbReference>
<gene>
    <name evidence="8" type="primary">cysS_2</name>
    <name evidence="8" type="ORF">NCTC13335_01469</name>
</gene>
<dbReference type="InterPro" id="IPR056411">
    <property type="entry name" value="CysS_C"/>
</dbReference>
<dbReference type="SUPFAM" id="SSF47323">
    <property type="entry name" value="Anticodon-binding domain of a subclass of class I aminoacyl-tRNA synthetases"/>
    <property type="match status" value="1"/>
</dbReference>
<evidence type="ECO:0000256" key="2">
    <source>
        <dbReference type="ARBA" id="ARBA00022598"/>
    </source>
</evidence>
<dbReference type="Proteomes" id="UP000255264">
    <property type="component" value="Unassembled WGS sequence"/>
</dbReference>
<accession>A0A377IZD7</accession>
<name>A0A377IZD7_9PAST</name>
<dbReference type="Gene3D" id="1.20.120.1910">
    <property type="entry name" value="Cysteine-tRNA ligase, C-terminal anti-codon recognition domain"/>
    <property type="match status" value="1"/>
</dbReference>
<dbReference type="Pfam" id="PF09190">
    <property type="entry name" value="DALR_2"/>
    <property type="match status" value="1"/>
</dbReference>
<keyword evidence="4" id="KW-0067">ATP-binding</keyword>
<dbReference type="AlphaFoldDB" id="A0A377IZD7"/>
<evidence type="ECO:0000256" key="3">
    <source>
        <dbReference type="ARBA" id="ARBA00022741"/>
    </source>
</evidence>